<dbReference type="GO" id="GO:0000049">
    <property type="term" value="F:tRNA binding"/>
    <property type="evidence" value="ECO:0007669"/>
    <property type="project" value="TreeGrafter"/>
</dbReference>
<evidence type="ECO:0000313" key="12">
    <source>
        <dbReference type="EnsemblMetazoa" id="G13423.6:cds"/>
    </source>
</evidence>
<dbReference type="GO" id="GO:1990180">
    <property type="term" value="P:mitochondrial tRNA 3'-end processing"/>
    <property type="evidence" value="ECO:0007669"/>
    <property type="project" value="TreeGrafter"/>
</dbReference>
<dbReference type="GO" id="GO:0046872">
    <property type="term" value="F:metal ion binding"/>
    <property type="evidence" value="ECO:0007669"/>
    <property type="project" value="UniProtKB-KW"/>
</dbReference>
<dbReference type="InterPro" id="IPR043519">
    <property type="entry name" value="NT_sf"/>
</dbReference>
<dbReference type="PANTHER" id="PTHR46173:SF1">
    <property type="entry name" value="CCA TRNA NUCLEOTIDYLTRANSFERASE 1, MITOCHONDRIAL"/>
    <property type="match status" value="1"/>
</dbReference>
<dbReference type="GO" id="GO:0005739">
    <property type="term" value="C:mitochondrion"/>
    <property type="evidence" value="ECO:0007669"/>
    <property type="project" value="TreeGrafter"/>
</dbReference>
<dbReference type="EnsemblMetazoa" id="G13423.6">
    <property type="protein sequence ID" value="G13423.6:cds"/>
    <property type="gene ID" value="G13423"/>
</dbReference>
<dbReference type="GO" id="GO:0016779">
    <property type="term" value="F:nucleotidyltransferase activity"/>
    <property type="evidence" value="ECO:0007669"/>
    <property type="project" value="UniProtKB-KW"/>
</dbReference>
<evidence type="ECO:0000256" key="5">
    <source>
        <dbReference type="ARBA" id="ARBA00022695"/>
    </source>
</evidence>
<evidence type="ECO:0000256" key="8">
    <source>
        <dbReference type="ARBA" id="ARBA00022842"/>
    </source>
</evidence>
<keyword evidence="5" id="KW-0548">Nucleotidyltransferase</keyword>
<dbReference type="Gene3D" id="3.30.460.10">
    <property type="entry name" value="Beta Polymerase, domain 2"/>
    <property type="match status" value="1"/>
</dbReference>
<dbReference type="OrthoDB" id="445712at2759"/>
<dbReference type="Pfam" id="PF01743">
    <property type="entry name" value="PolyA_pol"/>
    <property type="match status" value="1"/>
</dbReference>
<dbReference type="InterPro" id="IPR002646">
    <property type="entry name" value="PolA_pol_head_dom"/>
</dbReference>
<evidence type="ECO:0000259" key="10">
    <source>
        <dbReference type="Pfam" id="PF01743"/>
    </source>
</evidence>
<reference evidence="12" key="1">
    <citation type="submission" date="2022-08" db="UniProtKB">
        <authorList>
            <consortium name="EnsemblMetazoa"/>
        </authorList>
    </citation>
    <scope>IDENTIFICATION</scope>
    <source>
        <strain evidence="12">05x7-T-G4-1.051#20</strain>
    </source>
</reference>
<evidence type="ECO:0000256" key="7">
    <source>
        <dbReference type="ARBA" id="ARBA00022741"/>
    </source>
</evidence>
<dbReference type="AlphaFoldDB" id="A0A8W8ID97"/>
<dbReference type="InterPro" id="IPR050264">
    <property type="entry name" value="Bact_CCA-adding_enz_type3_sf"/>
</dbReference>
<keyword evidence="8" id="KW-0460">Magnesium</keyword>
<evidence type="ECO:0000256" key="2">
    <source>
        <dbReference type="ARBA" id="ARBA00007265"/>
    </source>
</evidence>
<evidence type="ECO:0000256" key="1">
    <source>
        <dbReference type="ARBA" id="ARBA00001946"/>
    </source>
</evidence>
<name>A0A8W8ID97_MAGGI</name>
<dbReference type="Gene3D" id="1.10.3090.10">
    <property type="entry name" value="cca-adding enzyme, domain 2"/>
    <property type="match status" value="1"/>
</dbReference>
<sequence>MHFAVSISKPDVTLNQRIFHVDATSLNLFSMLFITQFFTRQLARQNLWKHLPFCIQLRKHQDYPLSRKWRGNLKTMSLQSPILDSLMTPEMKKLCDLFEKYNYELRIAGGAVRDVLMNKTPHDIDFATTATPSQMKDMFTKEGIRMINMNGEKHGTITARIDDKENFEVTTLRIDVVTDGRRAEVAFTTDWKIDANRRDLTINAMFLDFQWTLYDYFNGKEDLENRRIRFVGNPNERIQEDYLRIMRYFRFFGRIADPNTVHEKETLEAIKQNANGLQMVSGERLWMELSKIIVGNFASSLMETMVLCGVHIYLGFPDQCNLEEFKRVCEVTEGKPYHVMSRVVALLSTDDQLYELDKRLKLSNDEFDIGIFVIHNRDTPMGDDKLKFCKYLFIDTTGKDKKTFENICELLRYRNEPDLLEEFRKWPIPTLPVTGSDLVKMNIPKGPLFKQTFDEVRQRWKFSDFTLTKEDLLDMVPQISEDLKLNPRKQSPKPKRKRRS</sequence>
<organism evidence="12 13">
    <name type="scientific">Magallana gigas</name>
    <name type="common">Pacific oyster</name>
    <name type="synonym">Crassostrea gigas</name>
    <dbReference type="NCBI Taxonomy" id="29159"/>
    <lineage>
        <taxon>Eukaryota</taxon>
        <taxon>Metazoa</taxon>
        <taxon>Spiralia</taxon>
        <taxon>Lophotrochozoa</taxon>
        <taxon>Mollusca</taxon>
        <taxon>Bivalvia</taxon>
        <taxon>Autobranchia</taxon>
        <taxon>Pteriomorphia</taxon>
        <taxon>Ostreida</taxon>
        <taxon>Ostreoidea</taxon>
        <taxon>Ostreidae</taxon>
        <taxon>Magallana</taxon>
    </lineage>
</organism>
<keyword evidence="3 9" id="KW-0808">Transferase</keyword>
<dbReference type="GO" id="GO:0001680">
    <property type="term" value="P:tRNA 3'-terminal CCA addition"/>
    <property type="evidence" value="ECO:0007669"/>
    <property type="project" value="TreeGrafter"/>
</dbReference>
<evidence type="ECO:0000256" key="9">
    <source>
        <dbReference type="RuleBase" id="RU003953"/>
    </source>
</evidence>
<evidence type="ECO:0000256" key="4">
    <source>
        <dbReference type="ARBA" id="ARBA00022694"/>
    </source>
</evidence>
<keyword evidence="6" id="KW-0479">Metal-binding</keyword>
<dbReference type="Proteomes" id="UP000005408">
    <property type="component" value="Unassembled WGS sequence"/>
</dbReference>
<dbReference type="SUPFAM" id="SSF81891">
    <property type="entry name" value="Poly A polymerase C-terminal region-like"/>
    <property type="match status" value="1"/>
</dbReference>
<keyword evidence="13" id="KW-1185">Reference proteome</keyword>
<keyword evidence="7" id="KW-0547">Nucleotide-binding</keyword>
<dbReference type="SUPFAM" id="SSF81301">
    <property type="entry name" value="Nucleotidyltransferase"/>
    <property type="match status" value="1"/>
</dbReference>
<keyword evidence="9" id="KW-0694">RNA-binding</keyword>
<dbReference type="Pfam" id="PF12627">
    <property type="entry name" value="PolyA_pol_RNAbd"/>
    <property type="match status" value="1"/>
</dbReference>
<keyword evidence="4" id="KW-0819">tRNA processing</keyword>
<evidence type="ECO:0000256" key="3">
    <source>
        <dbReference type="ARBA" id="ARBA00022679"/>
    </source>
</evidence>
<evidence type="ECO:0000256" key="6">
    <source>
        <dbReference type="ARBA" id="ARBA00022723"/>
    </source>
</evidence>
<proteinExistence type="inferred from homology"/>
<comment type="cofactor">
    <cofactor evidence="1">
        <name>Mg(2+)</name>
        <dbReference type="ChEBI" id="CHEBI:18420"/>
    </cofactor>
</comment>
<comment type="similarity">
    <text evidence="2 9">Belongs to the tRNA nucleotidyltransferase/poly(A) polymerase family.</text>
</comment>
<dbReference type="CDD" id="cd05398">
    <property type="entry name" value="NT_ClassII-CCAase"/>
    <property type="match status" value="1"/>
</dbReference>
<dbReference type="PANTHER" id="PTHR46173">
    <property type="entry name" value="CCA TRNA NUCLEOTIDYLTRANSFERASE 1, MITOCHONDRIAL"/>
    <property type="match status" value="1"/>
</dbReference>
<accession>A0A8W8ID97</accession>
<dbReference type="InterPro" id="IPR032828">
    <property type="entry name" value="PolyA_RNA-bd"/>
</dbReference>
<dbReference type="OMA" id="GNFKACK"/>
<evidence type="ECO:0000259" key="11">
    <source>
        <dbReference type="Pfam" id="PF12627"/>
    </source>
</evidence>
<evidence type="ECO:0000313" key="13">
    <source>
        <dbReference type="Proteomes" id="UP000005408"/>
    </source>
</evidence>
<dbReference type="GO" id="GO:0000166">
    <property type="term" value="F:nucleotide binding"/>
    <property type="evidence" value="ECO:0007669"/>
    <property type="project" value="UniProtKB-KW"/>
</dbReference>
<feature type="domain" description="Poly A polymerase head" evidence="10">
    <location>
        <begin position="105"/>
        <end position="229"/>
    </location>
</feature>
<evidence type="ECO:0008006" key="14">
    <source>
        <dbReference type="Google" id="ProtNLM"/>
    </source>
</evidence>
<protein>
    <recommendedName>
        <fullName evidence="14">CCA tRNA nucleotidyltransferase 1, mitochondrial</fullName>
    </recommendedName>
</protein>
<feature type="domain" description="tRNA nucleotidyltransferase/poly(A) polymerase RNA and SrmB- binding" evidence="11">
    <location>
        <begin position="263"/>
        <end position="314"/>
    </location>
</feature>